<feature type="region of interest" description="Disordered" evidence="1">
    <location>
        <begin position="20"/>
        <end position="93"/>
    </location>
</feature>
<feature type="compositionally biased region" description="Basic and acidic residues" evidence="1">
    <location>
        <begin position="40"/>
        <end position="52"/>
    </location>
</feature>
<comment type="caution">
    <text evidence="2">The sequence shown here is derived from an EMBL/GenBank/DDBJ whole genome shotgun (WGS) entry which is preliminary data.</text>
</comment>
<keyword evidence="3" id="KW-1185">Reference proteome</keyword>
<dbReference type="Proteomes" id="UP001221898">
    <property type="component" value="Unassembled WGS sequence"/>
</dbReference>
<evidence type="ECO:0000313" key="3">
    <source>
        <dbReference type="Proteomes" id="UP001221898"/>
    </source>
</evidence>
<dbReference type="AlphaFoldDB" id="A0AAD7WGT6"/>
<gene>
    <name evidence="2" type="ORF">AAFF_G00031780</name>
</gene>
<evidence type="ECO:0000256" key="1">
    <source>
        <dbReference type="SAM" id="MobiDB-lite"/>
    </source>
</evidence>
<accession>A0AAD7WGT6</accession>
<name>A0AAD7WGT6_9TELE</name>
<evidence type="ECO:0000313" key="2">
    <source>
        <dbReference type="EMBL" id="KAJ8395444.1"/>
    </source>
</evidence>
<dbReference type="EMBL" id="JAINUG010000116">
    <property type="protein sequence ID" value="KAJ8395444.1"/>
    <property type="molecule type" value="Genomic_DNA"/>
</dbReference>
<reference evidence="2" key="1">
    <citation type="journal article" date="2023" name="Science">
        <title>Genome structures resolve the early diversification of teleost fishes.</title>
        <authorList>
            <person name="Parey E."/>
            <person name="Louis A."/>
            <person name="Montfort J."/>
            <person name="Bouchez O."/>
            <person name="Roques C."/>
            <person name="Iampietro C."/>
            <person name="Lluch J."/>
            <person name="Castinel A."/>
            <person name="Donnadieu C."/>
            <person name="Desvignes T."/>
            <person name="Floi Bucao C."/>
            <person name="Jouanno E."/>
            <person name="Wen M."/>
            <person name="Mejri S."/>
            <person name="Dirks R."/>
            <person name="Jansen H."/>
            <person name="Henkel C."/>
            <person name="Chen W.J."/>
            <person name="Zahm M."/>
            <person name="Cabau C."/>
            <person name="Klopp C."/>
            <person name="Thompson A.W."/>
            <person name="Robinson-Rechavi M."/>
            <person name="Braasch I."/>
            <person name="Lecointre G."/>
            <person name="Bobe J."/>
            <person name="Postlethwait J.H."/>
            <person name="Berthelot C."/>
            <person name="Roest Crollius H."/>
            <person name="Guiguen Y."/>
        </authorList>
    </citation>
    <scope>NUCLEOTIDE SEQUENCE</scope>
    <source>
        <strain evidence="2">NC1722</strain>
    </source>
</reference>
<sequence length="93" mass="9790">MESQSALTLRCGSRLKAGADSGFLTEPLEPTEVSSTPHTCECEKRGESEPVKGADLSDDTHPPARIPCCPLIGRRGGAPGGRPDLSCESPREV</sequence>
<proteinExistence type="predicted"/>
<organism evidence="2 3">
    <name type="scientific">Aldrovandia affinis</name>
    <dbReference type="NCBI Taxonomy" id="143900"/>
    <lineage>
        <taxon>Eukaryota</taxon>
        <taxon>Metazoa</taxon>
        <taxon>Chordata</taxon>
        <taxon>Craniata</taxon>
        <taxon>Vertebrata</taxon>
        <taxon>Euteleostomi</taxon>
        <taxon>Actinopterygii</taxon>
        <taxon>Neopterygii</taxon>
        <taxon>Teleostei</taxon>
        <taxon>Notacanthiformes</taxon>
        <taxon>Halosauridae</taxon>
        <taxon>Aldrovandia</taxon>
    </lineage>
</organism>
<protein>
    <submittedName>
        <fullName evidence="2">Uncharacterized protein</fullName>
    </submittedName>
</protein>